<dbReference type="HOGENOM" id="CLU_2528234_0_0_1"/>
<reference evidence="1 2" key="1">
    <citation type="journal article" date="2011" name="J. Biotechnol.">
        <title>High-quality genome sequence of Pichia pastoris CBS7435.</title>
        <authorList>
            <person name="Kuberl A."/>
            <person name="Schneider J."/>
            <person name="Thallinger G.G."/>
            <person name="Anderl I."/>
            <person name="Wibberg D."/>
            <person name="Hajek T."/>
            <person name="Jaenicke S."/>
            <person name="Brinkrolf K."/>
            <person name="Goesmann A."/>
            <person name="Szczepanowski R."/>
            <person name="Puhler A."/>
            <person name="Schwab H."/>
            <person name="Glieder A."/>
            <person name="Pichler H."/>
        </authorList>
    </citation>
    <scope>NUCLEOTIDE SEQUENCE [LARGE SCALE GENOMIC DNA]</scope>
    <source>
        <strain evidence="2">ATCC 76273 / CBS 7435 / CECT 11047 / NRRL Y-11430 / Wegner 21-1</strain>
    </source>
</reference>
<dbReference type="Proteomes" id="UP000006853">
    <property type="component" value="Chromosome 1"/>
</dbReference>
<proteinExistence type="predicted"/>
<reference evidence="1 2" key="3">
    <citation type="journal article" date="2016" name="FEMS Yeast Res.">
        <title>Curation of the genome annotation of Pichia pastoris (Komagataella phaffii) CBS7435 from gene level to protein function.</title>
        <authorList>
            <person name="Valli M."/>
            <person name="Tatto N.E."/>
            <person name="Peymann A."/>
            <person name="Gruber C."/>
            <person name="Landes N."/>
            <person name="Ekker H."/>
            <person name="Thallinger G.G."/>
            <person name="Mattanovich D."/>
            <person name="Gasser B."/>
            <person name="Graf A.B."/>
        </authorList>
    </citation>
    <scope>GENOME REANNOTATION</scope>
    <source>
        <strain evidence="1 2">ATCC 76273 / CBS 7435 / CECT 11047 / NRRL Y-11430 / Wegner 21-1</strain>
    </source>
</reference>
<evidence type="ECO:0000313" key="2">
    <source>
        <dbReference type="Proteomes" id="UP000006853"/>
    </source>
</evidence>
<dbReference type="EMBL" id="FR839628">
    <property type="protein sequence ID" value="CCA36580.1"/>
    <property type="molecule type" value="Genomic_DNA"/>
</dbReference>
<organism evidence="1 2">
    <name type="scientific">Komagataella phaffii (strain ATCC 76273 / CBS 7435 / CECT 11047 / NRRL Y-11430 / Wegner 21-1)</name>
    <name type="common">Yeast</name>
    <name type="synonym">Pichia pastoris</name>
    <dbReference type="NCBI Taxonomy" id="981350"/>
    <lineage>
        <taxon>Eukaryota</taxon>
        <taxon>Fungi</taxon>
        <taxon>Dikarya</taxon>
        <taxon>Ascomycota</taxon>
        <taxon>Saccharomycotina</taxon>
        <taxon>Pichiomycetes</taxon>
        <taxon>Pichiales</taxon>
        <taxon>Pichiaceae</taxon>
        <taxon>Komagataella</taxon>
    </lineage>
</organism>
<name>F2QMD3_KOMPC</name>
<reference key="2">
    <citation type="submission" date="2011-04" db="EMBL/GenBank/DDBJ databases">
        <title>High-quality genome sequence of Pichia pastoris CBS 7435.</title>
        <authorList>
            <person name="Kueberl A."/>
            <person name="Schneider J."/>
            <person name="Thallinger G.G."/>
            <person name="Anderl I."/>
            <person name="Wibberg D."/>
            <person name="Hajek T."/>
            <person name="Jaenicke S."/>
            <person name="Brinkrolf K."/>
            <person name="Goesmann A."/>
            <person name="Szczepanowski R."/>
            <person name="Puehler A."/>
            <person name="Schwab H."/>
            <person name="Glieder A."/>
            <person name="Pichler H."/>
        </authorList>
    </citation>
    <scope>NUCLEOTIDE SEQUENCE</scope>
    <source>
        <strain>CBS 7435</strain>
    </source>
</reference>
<protein>
    <submittedName>
        <fullName evidence="1">Uncharacterized protein</fullName>
    </submittedName>
</protein>
<evidence type="ECO:0000313" key="1">
    <source>
        <dbReference type="EMBL" id="CCA36580.1"/>
    </source>
</evidence>
<gene>
    <name evidence="1" type="ordered locus">PP7435_Chr1-0427</name>
</gene>
<sequence>MLNLFHADLSGSDQDSTSAAVKLLDFSAKEGKKKGEQINAANAPMTRFDAPNVHRDAIKSATIPSKNNNLFNCRAPVIHNSPGT</sequence>
<accession>F2QMD3</accession>
<dbReference type="AlphaFoldDB" id="F2QMD3"/>
<keyword evidence="2" id="KW-1185">Reference proteome</keyword>